<reference evidence="3" key="1">
    <citation type="journal article" date="2019" name="Int. J. Syst. Evol. Microbiol.">
        <title>The Global Catalogue of Microorganisms (GCM) 10K type strain sequencing project: providing services to taxonomists for standard genome sequencing and annotation.</title>
        <authorList>
            <consortium name="The Broad Institute Genomics Platform"/>
            <consortium name="The Broad Institute Genome Sequencing Center for Infectious Disease"/>
            <person name="Wu L."/>
            <person name="Ma J."/>
        </authorList>
    </citation>
    <scope>NUCLEOTIDE SEQUENCE [LARGE SCALE GENOMIC DNA]</scope>
    <source>
        <strain evidence="3">CCM 9110</strain>
    </source>
</reference>
<sequence length="478" mass="55579">MILNRQVEHVADHFDHYDQALAYVLVHNGQSNKVFPSDEQLQTAFKTRDYYQHAKPALWFILDELNRARGEDQDIYSKAADGQFSIEHIMPQTMSKAWQQALGDQASEIHDHWVDRLPNLTLTGFNSKMSNRSFTEKRDMKDGYRDTAIKLNQWLTQYDQWNEVTLKEREEDLYSRALQVWPMPDVMDVDVETQHNDDIELGDDMDVTGWKIDSYSFLDVVDESVSSWSQLTERIVDQLWAQDSSRFYQAASDPNETLVTYTKEGDSRDQYEPLPDPEIQILTRRINNQRRLGLLGRLIALYQYSLSDIKVHQTNGDRLLFTKAQRELIARDLIIGLNSLKSGYPITLVSNVGGSTYVRFRTQNIDHYFDQVFSFDDKDLRAWSNGSPYYWEFQLKNSKGVILRLVTHLTDDDSALHGAIDRLLDDYDTPRTQGKGWRTVKESWQLPLQAADLDLGDPEHNQILITQQLKELITEITQ</sequence>
<organism evidence="2 3">
    <name type="scientific">Lacticaseibacillus suilingensis</name>
    <dbReference type="NCBI Taxonomy" id="2799577"/>
    <lineage>
        <taxon>Bacteria</taxon>
        <taxon>Bacillati</taxon>
        <taxon>Bacillota</taxon>
        <taxon>Bacilli</taxon>
        <taxon>Lactobacillales</taxon>
        <taxon>Lactobacillaceae</taxon>
        <taxon>Lacticaseibacillus</taxon>
    </lineage>
</organism>
<comment type="caution">
    <text evidence="2">The sequence shown here is derived from an EMBL/GenBank/DDBJ whole genome shotgun (WGS) entry which is preliminary data.</text>
</comment>
<gene>
    <name evidence="2" type="ORF">ACFQ41_12410</name>
</gene>
<keyword evidence="2" id="KW-0378">Hydrolase</keyword>
<keyword evidence="2" id="KW-0255">Endonuclease</keyword>
<evidence type="ECO:0000259" key="1">
    <source>
        <dbReference type="Pfam" id="PF07510"/>
    </source>
</evidence>
<dbReference type="GO" id="GO:0004519">
    <property type="term" value="F:endonuclease activity"/>
    <property type="evidence" value="ECO:0007669"/>
    <property type="project" value="UniProtKB-KW"/>
</dbReference>
<evidence type="ECO:0000313" key="3">
    <source>
        <dbReference type="Proteomes" id="UP001597199"/>
    </source>
</evidence>
<feature type="domain" description="GmrSD restriction endonucleases C-terminal" evidence="1">
    <location>
        <begin position="36"/>
        <end position="173"/>
    </location>
</feature>
<evidence type="ECO:0000313" key="2">
    <source>
        <dbReference type="EMBL" id="MFD1400112.1"/>
    </source>
</evidence>
<dbReference type="InterPro" id="IPR011089">
    <property type="entry name" value="GmrSD_C"/>
</dbReference>
<proteinExistence type="predicted"/>
<dbReference type="PANTHER" id="PTHR35149">
    <property type="entry name" value="SLL5132 PROTEIN"/>
    <property type="match status" value="1"/>
</dbReference>
<keyword evidence="2" id="KW-0540">Nuclease</keyword>
<dbReference type="Proteomes" id="UP001597199">
    <property type="component" value="Unassembled WGS sequence"/>
</dbReference>
<dbReference type="PANTHER" id="PTHR35149:SF2">
    <property type="entry name" value="DUF262 DOMAIN-CONTAINING PROTEIN"/>
    <property type="match status" value="1"/>
</dbReference>
<name>A0ABW4BI07_9LACO</name>
<dbReference type="Pfam" id="PF07510">
    <property type="entry name" value="GmrSD_C"/>
    <property type="match status" value="1"/>
</dbReference>
<dbReference type="EMBL" id="JBHTOA010000048">
    <property type="protein sequence ID" value="MFD1400112.1"/>
    <property type="molecule type" value="Genomic_DNA"/>
</dbReference>
<protein>
    <submittedName>
        <fullName evidence="2">HNH endonuclease family protein</fullName>
    </submittedName>
</protein>
<keyword evidence="3" id="KW-1185">Reference proteome</keyword>
<accession>A0ABW4BI07</accession>